<gene>
    <name evidence="2" type="ORF">CAEBREN_17114</name>
</gene>
<sequence>MSDLKEERRKAKEQDKNYLEFRVQEILHENKPRNKATNLKKFDDEFPKPKKKNKEMEFGELMHKYLILRPDGRFATWQGKLASKKKKQKPGVAEGKTGLMHKMASAAGVSTKQSKDAPPPPTRKVVKNYDNAVKKALIQQADADEDEKIDQKRLNEAHSYLPKDECDVKNKYTLNAIVDNKPFWLVGDPVVPEDEEEAYVDAEMLSTYCSNPTAGGYIHNPVERKSFFIWGPTPQLWNEMTHFQDKKLIIGNTLKSILESAADRRGIPKERVDKGHKPILKWCKKTRAIEYVMDSMPLEKTAIYEEKLQTVFKQKENQKKE</sequence>
<reference evidence="3" key="1">
    <citation type="submission" date="2011-07" db="EMBL/GenBank/DDBJ databases">
        <authorList>
            <consortium name="Caenorhabditis brenneri Sequencing and Analysis Consortium"/>
            <person name="Wilson R.K."/>
        </authorList>
    </citation>
    <scope>NUCLEOTIDE SEQUENCE [LARGE SCALE GENOMIC DNA]</scope>
    <source>
        <strain evidence="3">PB2801</strain>
    </source>
</reference>
<feature type="compositionally biased region" description="Basic and acidic residues" evidence="1">
    <location>
        <begin position="40"/>
        <end position="55"/>
    </location>
</feature>
<organism evidence="3">
    <name type="scientific">Caenorhabditis brenneri</name>
    <name type="common">Nematode worm</name>
    <dbReference type="NCBI Taxonomy" id="135651"/>
    <lineage>
        <taxon>Eukaryota</taxon>
        <taxon>Metazoa</taxon>
        <taxon>Ecdysozoa</taxon>
        <taxon>Nematoda</taxon>
        <taxon>Chromadorea</taxon>
        <taxon>Rhabditida</taxon>
        <taxon>Rhabditina</taxon>
        <taxon>Rhabditomorpha</taxon>
        <taxon>Rhabditoidea</taxon>
        <taxon>Rhabditidae</taxon>
        <taxon>Peloderinae</taxon>
        <taxon>Caenorhabditis</taxon>
    </lineage>
</organism>
<dbReference type="EMBL" id="GL379792">
    <property type="protein sequence ID" value="EGT54174.1"/>
    <property type="molecule type" value="Genomic_DNA"/>
</dbReference>
<dbReference type="OrthoDB" id="5824153at2759"/>
<dbReference type="FunCoup" id="G0MFQ8">
    <property type="interactions" value="289"/>
</dbReference>
<dbReference type="eggNOG" id="ENOG502SFEF">
    <property type="taxonomic scope" value="Eukaryota"/>
</dbReference>
<dbReference type="AlphaFoldDB" id="G0MFQ8"/>
<protein>
    <submittedName>
        <fullName evidence="2">Uncharacterized protein</fullName>
    </submittedName>
</protein>
<evidence type="ECO:0000313" key="2">
    <source>
        <dbReference type="EMBL" id="EGT54174.1"/>
    </source>
</evidence>
<evidence type="ECO:0000256" key="1">
    <source>
        <dbReference type="SAM" id="MobiDB-lite"/>
    </source>
</evidence>
<dbReference type="OMA" id="INGVPFW"/>
<accession>G0MFQ8</accession>
<dbReference type="HOGENOM" id="CLU_875028_0_0_1"/>
<dbReference type="InParanoid" id="G0MFQ8"/>
<proteinExistence type="predicted"/>
<feature type="region of interest" description="Disordered" evidence="1">
    <location>
        <begin position="29"/>
        <end position="55"/>
    </location>
</feature>
<dbReference type="Proteomes" id="UP000008068">
    <property type="component" value="Unassembled WGS sequence"/>
</dbReference>
<name>G0MFQ8_CAEBE</name>
<evidence type="ECO:0000313" key="3">
    <source>
        <dbReference type="Proteomes" id="UP000008068"/>
    </source>
</evidence>
<keyword evidence="3" id="KW-1185">Reference proteome</keyword>